<dbReference type="SMART" id="SM01336">
    <property type="entry name" value="zf-PARP"/>
    <property type="match status" value="1"/>
</dbReference>
<dbReference type="Proteomes" id="UP001146351">
    <property type="component" value="Unassembled WGS sequence"/>
</dbReference>
<gene>
    <name evidence="8" type="ORF">N7492_008690</name>
</gene>
<evidence type="ECO:0000313" key="8">
    <source>
        <dbReference type="EMBL" id="KAJ5155887.1"/>
    </source>
</evidence>
<feature type="compositionally biased region" description="Basic and acidic residues" evidence="6">
    <location>
        <begin position="104"/>
        <end position="113"/>
    </location>
</feature>
<keyword evidence="5" id="KW-0539">Nucleus</keyword>
<evidence type="ECO:0000256" key="3">
    <source>
        <dbReference type="ARBA" id="ARBA00022771"/>
    </source>
</evidence>
<evidence type="ECO:0000259" key="7">
    <source>
        <dbReference type="PROSITE" id="PS50064"/>
    </source>
</evidence>
<keyword evidence="4" id="KW-0862">Zinc</keyword>
<dbReference type="Gene3D" id="3.30.1740.10">
    <property type="entry name" value="Zinc finger, PARP-type"/>
    <property type="match status" value="1"/>
</dbReference>
<dbReference type="PROSITE" id="PS50064">
    <property type="entry name" value="ZF_PARP_2"/>
    <property type="match status" value="1"/>
</dbReference>
<dbReference type="GO" id="GO:0008270">
    <property type="term" value="F:zinc ion binding"/>
    <property type="evidence" value="ECO:0007669"/>
    <property type="project" value="UniProtKB-KW"/>
</dbReference>
<dbReference type="InterPro" id="IPR036957">
    <property type="entry name" value="Znf_PARP_sf"/>
</dbReference>
<evidence type="ECO:0000256" key="4">
    <source>
        <dbReference type="ARBA" id="ARBA00022833"/>
    </source>
</evidence>
<organism evidence="8 9">
    <name type="scientific">Penicillium capsulatum</name>
    <dbReference type="NCBI Taxonomy" id="69766"/>
    <lineage>
        <taxon>Eukaryota</taxon>
        <taxon>Fungi</taxon>
        <taxon>Dikarya</taxon>
        <taxon>Ascomycota</taxon>
        <taxon>Pezizomycotina</taxon>
        <taxon>Eurotiomycetes</taxon>
        <taxon>Eurotiomycetidae</taxon>
        <taxon>Eurotiales</taxon>
        <taxon>Aspergillaceae</taxon>
        <taxon>Penicillium</taxon>
    </lineage>
</organism>
<reference evidence="8" key="2">
    <citation type="journal article" date="2023" name="IMA Fungus">
        <title>Comparative genomic study of the Penicillium genus elucidates a diverse pangenome and 15 lateral gene transfer events.</title>
        <authorList>
            <person name="Petersen C."/>
            <person name="Sorensen T."/>
            <person name="Nielsen M.R."/>
            <person name="Sondergaard T.E."/>
            <person name="Sorensen J.L."/>
            <person name="Fitzpatrick D.A."/>
            <person name="Frisvad J.C."/>
            <person name="Nielsen K.L."/>
        </authorList>
    </citation>
    <scope>NUCLEOTIDE SEQUENCE</scope>
    <source>
        <strain evidence="8">IBT 21917</strain>
    </source>
</reference>
<evidence type="ECO:0000256" key="1">
    <source>
        <dbReference type="ARBA" id="ARBA00004123"/>
    </source>
</evidence>
<feature type="compositionally biased region" description="Basic and acidic residues" evidence="6">
    <location>
        <begin position="131"/>
        <end position="141"/>
    </location>
</feature>
<evidence type="ECO:0000313" key="9">
    <source>
        <dbReference type="Proteomes" id="UP001146351"/>
    </source>
</evidence>
<dbReference type="GO" id="GO:0003677">
    <property type="term" value="F:DNA binding"/>
    <property type="evidence" value="ECO:0007669"/>
    <property type="project" value="InterPro"/>
</dbReference>
<dbReference type="SUPFAM" id="SSF57716">
    <property type="entry name" value="Glucocorticoid receptor-like (DNA-binding domain)"/>
    <property type="match status" value="1"/>
</dbReference>
<dbReference type="AlphaFoldDB" id="A0A9W9HSG1"/>
<sequence>MPHRFEAASSGRAGCSNKECKDNKVKIGKGELRVGSWIENDRFQSWSWRHWGCTTPKVLENIKAAMEEMQGNSDVKDFSNLDGYDELPEEYQAKIRKALEQGHVDHEDWKGDPEMNVPGSIGFRVRGKKKKEADEAKKDEATAEAAETTESKPKAKKARATKAGGSPKASSDSEEKPAKKKTPRAKKAAIENASDADAEVKPKKRGRPAKSAPTEEKSAAKRKATNDDDNEAAAEDKPKPKRGRPAKAQKTQAENGDATAEKPKRGRKKADKKSEDH</sequence>
<name>A0A9W9HSG1_9EURO</name>
<feature type="compositionally biased region" description="Basic residues" evidence="6">
    <location>
        <begin position="178"/>
        <end position="187"/>
    </location>
</feature>
<proteinExistence type="predicted"/>
<dbReference type="OrthoDB" id="429950at2759"/>
<evidence type="ECO:0000256" key="6">
    <source>
        <dbReference type="SAM" id="MobiDB-lite"/>
    </source>
</evidence>
<keyword evidence="3" id="KW-0863">Zinc-finger</keyword>
<evidence type="ECO:0000256" key="5">
    <source>
        <dbReference type="ARBA" id="ARBA00023242"/>
    </source>
</evidence>
<dbReference type="EMBL" id="JAPQKO010000006">
    <property type="protein sequence ID" value="KAJ5155887.1"/>
    <property type="molecule type" value="Genomic_DNA"/>
</dbReference>
<accession>A0A9W9HSG1</accession>
<keyword evidence="2" id="KW-0479">Metal-binding</keyword>
<dbReference type="InterPro" id="IPR001510">
    <property type="entry name" value="Znf_PARP"/>
</dbReference>
<comment type="caution">
    <text evidence="8">The sequence shown here is derived from an EMBL/GenBank/DDBJ whole genome shotgun (WGS) entry which is preliminary data.</text>
</comment>
<keyword evidence="9" id="KW-1185">Reference proteome</keyword>
<protein>
    <recommendedName>
        <fullName evidence="7">PARP-type domain-containing protein</fullName>
    </recommendedName>
</protein>
<reference evidence="8" key="1">
    <citation type="submission" date="2022-11" db="EMBL/GenBank/DDBJ databases">
        <authorList>
            <person name="Petersen C."/>
        </authorList>
    </citation>
    <scope>NUCLEOTIDE SEQUENCE</scope>
    <source>
        <strain evidence="8">IBT 21917</strain>
    </source>
</reference>
<evidence type="ECO:0000256" key="2">
    <source>
        <dbReference type="ARBA" id="ARBA00022723"/>
    </source>
</evidence>
<feature type="region of interest" description="Disordered" evidence="6">
    <location>
        <begin position="104"/>
        <end position="277"/>
    </location>
</feature>
<dbReference type="GO" id="GO:0005634">
    <property type="term" value="C:nucleus"/>
    <property type="evidence" value="ECO:0007669"/>
    <property type="project" value="UniProtKB-SubCell"/>
</dbReference>
<dbReference type="Pfam" id="PF00645">
    <property type="entry name" value="zf-PARP"/>
    <property type="match status" value="1"/>
</dbReference>
<feature type="domain" description="PARP-type" evidence="7">
    <location>
        <begin position="13"/>
        <end position="103"/>
    </location>
</feature>
<comment type="subcellular location">
    <subcellularLocation>
        <location evidence="1">Nucleus</location>
    </subcellularLocation>
</comment>